<keyword evidence="3" id="KW-1185">Reference proteome</keyword>
<evidence type="ECO:0000256" key="1">
    <source>
        <dbReference type="SAM" id="MobiDB-lite"/>
    </source>
</evidence>
<proteinExistence type="predicted"/>
<accession>A0ABQ4VHC7</accession>
<feature type="region of interest" description="Disordered" evidence="1">
    <location>
        <begin position="19"/>
        <end position="49"/>
    </location>
</feature>
<dbReference type="EMBL" id="BPUX01000023">
    <property type="protein sequence ID" value="GJH43175.1"/>
    <property type="molecule type" value="Genomic_DNA"/>
</dbReference>
<evidence type="ECO:0000313" key="2">
    <source>
        <dbReference type="EMBL" id="GJH43175.1"/>
    </source>
</evidence>
<evidence type="ECO:0000313" key="3">
    <source>
        <dbReference type="Proteomes" id="UP001052140"/>
    </source>
</evidence>
<reference evidence="2" key="1">
    <citation type="submission" date="2024-05" db="EMBL/GenBank/DDBJ databases">
        <title>Determining zoonotic pasteurella genome.</title>
        <authorList>
            <person name="Maeda T."/>
            <person name="Takahashi T."/>
            <person name="Yoshida H."/>
        </authorList>
    </citation>
    <scope>NUCLEOTIDE SEQUENCE</scope>
    <source>
        <strain evidence="2">PA42</strain>
    </source>
</reference>
<sequence length="49" mass="5442">MTKIKIIFLITNKEAFMAQNRTGNSNPNWPSKTGNPSGDRRGNNPPAKK</sequence>
<protein>
    <submittedName>
        <fullName evidence="2">Uncharacterized protein</fullName>
    </submittedName>
</protein>
<name>A0ABQ4VHC7_9PAST</name>
<dbReference type="Proteomes" id="UP001052140">
    <property type="component" value="Unassembled WGS sequence"/>
</dbReference>
<comment type="caution">
    <text evidence="2">The sequence shown here is derived from an EMBL/GenBank/DDBJ whole genome shotgun (WGS) entry which is preliminary data.</text>
</comment>
<organism evidence="2 3">
    <name type="scientific">Pasteurella canis</name>
    <dbReference type="NCBI Taxonomy" id="753"/>
    <lineage>
        <taxon>Bacteria</taxon>
        <taxon>Pseudomonadati</taxon>
        <taxon>Pseudomonadota</taxon>
        <taxon>Gammaproteobacteria</taxon>
        <taxon>Pasteurellales</taxon>
        <taxon>Pasteurellaceae</taxon>
        <taxon>Pasteurella</taxon>
    </lineage>
</organism>
<feature type="compositionally biased region" description="Polar residues" evidence="1">
    <location>
        <begin position="19"/>
        <end position="36"/>
    </location>
</feature>
<gene>
    <name evidence="2" type="ORF">PA42_13490</name>
</gene>